<name>A5DLH5_PICGU</name>
<dbReference type="OMA" id="INKWIET"/>
<dbReference type="InterPro" id="IPR032054">
    <property type="entry name" value="Cdt1_C"/>
</dbReference>
<dbReference type="STRING" id="294746.A5DLH5"/>
<protein>
    <recommendedName>
        <fullName evidence="3">DNA replication factor Cdt1 C-terminal domain-containing protein</fullName>
    </recommendedName>
</protein>
<keyword evidence="2" id="KW-0131">Cell cycle</keyword>
<evidence type="ECO:0000256" key="1">
    <source>
        <dbReference type="ARBA" id="ARBA00008356"/>
    </source>
</evidence>
<dbReference type="EMBL" id="CH408159">
    <property type="protein sequence ID" value="EDK40028.2"/>
    <property type="molecule type" value="Genomic_DNA"/>
</dbReference>
<dbReference type="eggNOG" id="ENOG502QRI1">
    <property type="taxonomic scope" value="Eukaryota"/>
</dbReference>
<dbReference type="AlphaFoldDB" id="A5DLH5"/>
<dbReference type="KEGG" id="pgu:PGUG_04126"/>
<dbReference type="OrthoDB" id="3981148at2759"/>
<accession>A5DLH5</accession>
<dbReference type="InterPro" id="IPR038090">
    <property type="entry name" value="Cdt1_C_WH_dom_sf"/>
</dbReference>
<evidence type="ECO:0000313" key="5">
    <source>
        <dbReference type="Proteomes" id="UP000001997"/>
    </source>
</evidence>
<dbReference type="HOGENOM" id="CLU_077448_0_0_1"/>
<reference evidence="4 5" key="1">
    <citation type="journal article" date="2009" name="Nature">
        <title>Evolution of pathogenicity and sexual reproduction in eight Candida genomes.</title>
        <authorList>
            <person name="Butler G."/>
            <person name="Rasmussen M.D."/>
            <person name="Lin M.F."/>
            <person name="Santos M.A."/>
            <person name="Sakthikumar S."/>
            <person name="Munro C.A."/>
            <person name="Rheinbay E."/>
            <person name="Grabherr M."/>
            <person name="Forche A."/>
            <person name="Reedy J.L."/>
            <person name="Agrafioti I."/>
            <person name="Arnaud M.B."/>
            <person name="Bates S."/>
            <person name="Brown A.J."/>
            <person name="Brunke S."/>
            <person name="Costanzo M.C."/>
            <person name="Fitzpatrick D.A."/>
            <person name="de Groot P.W."/>
            <person name="Harris D."/>
            <person name="Hoyer L.L."/>
            <person name="Hube B."/>
            <person name="Klis F.M."/>
            <person name="Kodira C."/>
            <person name="Lennard N."/>
            <person name="Logue M.E."/>
            <person name="Martin R."/>
            <person name="Neiman A.M."/>
            <person name="Nikolaou E."/>
            <person name="Quail M.A."/>
            <person name="Quinn J."/>
            <person name="Santos M.C."/>
            <person name="Schmitzberger F.F."/>
            <person name="Sherlock G."/>
            <person name="Shah P."/>
            <person name="Silverstein K.A."/>
            <person name="Skrzypek M.S."/>
            <person name="Soll D."/>
            <person name="Staggs R."/>
            <person name="Stansfield I."/>
            <person name="Stumpf M.P."/>
            <person name="Sudbery P.E."/>
            <person name="Srikantha T."/>
            <person name="Zeng Q."/>
            <person name="Berman J."/>
            <person name="Berriman M."/>
            <person name="Heitman J."/>
            <person name="Gow N.A."/>
            <person name="Lorenz M.C."/>
            <person name="Birren B.W."/>
            <person name="Kellis M."/>
            <person name="Cuomo C.A."/>
        </authorList>
    </citation>
    <scope>NUCLEOTIDE SEQUENCE [LARGE SCALE GENOMIC DNA]</scope>
    <source>
        <strain evidence="5">ATCC 6260 / CBS 566 / DSM 6381 / JCM 1539 / NBRC 10279 / NRRL Y-324</strain>
    </source>
</reference>
<dbReference type="VEuPathDB" id="FungiDB:PGUG_04126"/>
<dbReference type="Pfam" id="PF16679">
    <property type="entry name" value="CDT1_C"/>
    <property type="match status" value="1"/>
</dbReference>
<evidence type="ECO:0000259" key="3">
    <source>
        <dbReference type="Pfam" id="PF16679"/>
    </source>
</evidence>
<dbReference type="InParanoid" id="A5DLH5"/>
<dbReference type="Gene3D" id="1.10.10.1420">
    <property type="entry name" value="DNA replication factor Cdt1, C-terminal WH domain"/>
    <property type="match status" value="1"/>
</dbReference>
<dbReference type="GeneID" id="5125215"/>
<keyword evidence="5" id="KW-1185">Reference proteome</keyword>
<organism evidence="4 5">
    <name type="scientific">Meyerozyma guilliermondii (strain ATCC 6260 / CBS 566 / DSM 6381 / JCM 1539 / NBRC 10279 / NRRL Y-324)</name>
    <name type="common">Yeast</name>
    <name type="synonym">Candida guilliermondii</name>
    <dbReference type="NCBI Taxonomy" id="294746"/>
    <lineage>
        <taxon>Eukaryota</taxon>
        <taxon>Fungi</taxon>
        <taxon>Dikarya</taxon>
        <taxon>Ascomycota</taxon>
        <taxon>Saccharomycotina</taxon>
        <taxon>Pichiomycetes</taxon>
        <taxon>Debaryomycetaceae</taxon>
        <taxon>Meyerozyma</taxon>
    </lineage>
</organism>
<comment type="similarity">
    <text evidence="1">Belongs to the Cdt1 family.</text>
</comment>
<dbReference type="Proteomes" id="UP000001997">
    <property type="component" value="Unassembled WGS sequence"/>
</dbReference>
<sequence>MHPIITTAWIDRIRSSFQAIESVLVLHYATNTTDPVLARLLDTASSYANLRINFAHFEVILYLVPGFYFVYPDYQQVDAVHLYRISPPKRIQVLEFTKSIETRRTQFNHAIEKWLAENQNLGYIPAVEIRDVAMKNYTKPLANSPTKKMSPSPTKVTKLKNDVSRFRFKERSEQEESTKTGMSLLERIRSKEKLRNSENSATPQQKYDTYIAGKLHPVYDILYQVCSREPLPKSLSMTKLIGTVRDSFSYPIAISEVKDTLHKLDEILPSLSIITKAGTTVVRVESFDRSRDLERIMRVEKERD</sequence>
<dbReference type="RefSeq" id="XP_001483397.2">
    <property type="nucleotide sequence ID" value="XM_001483347.1"/>
</dbReference>
<proteinExistence type="inferred from homology"/>
<feature type="domain" description="DNA replication factor Cdt1 C-terminal" evidence="3">
    <location>
        <begin position="183"/>
        <end position="271"/>
    </location>
</feature>
<evidence type="ECO:0000313" key="4">
    <source>
        <dbReference type="EMBL" id="EDK40028.2"/>
    </source>
</evidence>
<gene>
    <name evidence="4" type="ORF">PGUG_04126</name>
</gene>
<evidence type="ECO:0000256" key="2">
    <source>
        <dbReference type="ARBA" id="ARBA00023306"/>
    </source>
</evidence>